<feature type="transmembrane region" description="Helical" evidence="6">
    <location>
        <begin position="298"/>
        <end position="319"/>
    </location>
</feature>
<dbReference type="FunFam" id="1.20.1250.20:FF:000013">
    <property type="entry name" value="MFS general substrate transporter"/>
    <property type="match status" value="1"/>
</dbReference>
<evidence type="ECO:0000256" key="1">
    <source>
        <dbReference type="ARBA" id="ARBA00004141"/>
    </source>
</evidence>
<dbReference type="InParanoid" id="A0A316YYC5"/>
<gene>
    <name evidence="8" type="ORF">FA10DRAFT_7670</name>
</gene>
<evidence type="ECO:0000313" key="8">
    <source>
        <dbReference type="EMBL" id="PWN92835.1"/>
    </source>
</evidence>
<organism evidence="8 9">
    <name type="scientific">Acaromyces ingoldii</name>
    <dbReference type="NCBI Taxonomy" id="215250"/>
    <lineage>
        <taxon>Eukaryota</taxon>
        <taxon>Fungi</taxon>
        <taxon>Dikarya</taxon>
        <taxon>Basidiomycota</taxon>
        <taxon>Ustilaginomycotina</taxon>
        <taxon>Exobasidiomycetes</taxon>
        <taxon>Exobasidiales</taxon>
        <taxon>Cryptobasidiaceae</taxon>
        <taxon>Acaromyces</taxon>
    </lineage>
</organism>
<dbReference type="Proteomes" id="UP000245768">
    <property type="component" value="Unassembled WGS sequence"/>
</dbReference>
<feature type="domain" description="Major facilitator superfamily (MFS) profile" evidence="7">
    <location>
        <begin position="64"/>
        <end position="477"/>
    </location>
</feature>
<proteinExistence type="predicted"/>
<feature type="transmembrane region" description="Helical" evidence="6">
    <location>
        <begin position="389"/>
        <end position="408"/>
    </location>
</feature>
<keyword evidence="4 6" id="KW-1133">Transmembrane helix</keyword>
<dbReference type="PANTHER" id="PTHR43791">
    <property type="entry name" value="PERMEASE-RELATED"/>
    <property type="match status" value="1"/>
</dbReference>
<dbReference type="STRING" id="215250.A0A316YYC5"/>
<dbReference type="GeneID" id="37047605"/>
<dbReference type="InterPro" id="IPR036259">
    <property type="entry name" value="MFS_trans_sf"/>
</dbReference>
<evidence type="ECO:0000256" key="3">
    <source>
        <dbReference type="ARBA" id="ARBA00022692"/>
    </source>
</evidence>
<dbReference type="GO" id="GO:0016020">
    <property type="term" value="C:membrane"/>
    <property type="evidence" value="ECO:0007669"/>
    <property type="project" value="UniProtKB-SubCell"/>
</dbReference>
<dbReference type="InterPro" id="IPR011701">
    <property type="entry name" value="MFS"/>
</dbReference>
<evidence type="ECO:0000256" key="6">
    <source>
        <dbReference type="SAM" id="Phobius"/>
    </source>
</evidence>
<feature type="transmembrane region" description="Helical" evidence="6">
    <location>
        <begin position="420"/>
        <end position="442"/>
    </location>
</feature>
<keyword evidence="5 6" id="KW-0472">Membrane</keyword>
<feature type="transmembrane region" description="Helical" evidence="6">
    <location>
        <begin position="454"/>
        <end position="474"/>
    </location>
</feature>
<dbReference type="EMBL" id="KZ819634">
    <property type="protein sequence ID" value="PWN92835.1"/>
    <property type="molecule type" value="Genomic_DNA"/>
</dbReference>
<protein>
    <submittedName>
        <fullName evidence="8">MFS general substrate transporter</fullName>
    </submittedName>
</protein>
<comment type="subcellular location">
    <subcellularLocation>
        <location evidence="1">Membrane</location>
        <topology evidence="1">Multi-pass membrane protein</topology>
    </subcellularLocation>
</comment>
<evidence type="ECO:0000256" key="2">
    <source>
        <dbReference type="ARBA" id="ARBA00022448"/>
    </source>
</evidence>
<dbReference type="OrthoDB" id="2985014at2759"/>
<feature type="transmembrane region" description="Helical" evidence="6">
    <location>
        <begin position="225"/>
        <end position="247"/>
    </location>
</feature>
<dbReference type="PANTHER" id="PTHR43791:SF6">
    <property type="entry name" value="TRANSPORTER, PUTATIVE (AFU_ORTHOLOGUE AFUA_1G16690)-RELATED"/>
    <property type="match status" value="1"/>
</dbReference>
<dbReference type="InterPro" id="IPR020846">
    <property type="entry name" value="MFS_dom"/>
</dbReference>
<sequence length="516" mass="57056">MSNVNEIVALPAVEEATAKEKMSEKKIDGDLSFGAGVSPVEKEEEDIDYVAMEKKLVRKIDLRILICIVLLYLLNYLDRNSISAARLKGLEQDLNLKDQEYETALSILFVGYILLQIPSNLLLAHIGRPRIYIPSVVCVWGIVSACTAATHNFRELVVVRFFLGISEAAFFPGALYLLSRWYTRREVAKRMAVLYGGSILSNAVSGLISAGILGNMEGKGGIRGWQWLFIIEGAITVFVAFCSFFILPDFPHNSKMLTPAERKLAVQRLADDAGEVLIEGAEGQGPKEGLILAAKDPIVWLFALCLTATTTGVAFNQFFPTIVGTLGYNNITTLIITFGPWGWAFLAVMTNAWHADKTGERTWHLCIPLCVGIIGFIISSVTTNLGARFFALFIEAQSYAGYVLVLSWMSNSIRGTYKRAVGLAAVNCISQLGNIAGSYVWPSKWGPSYWRSNLISACCFLVAIGTALVIRLVLVRRNRDLDRRHGTVEQVQAGNENLEEAQQRAMSARQTYRYLI</sequence>
<dbReference type="AlphaFoldDB" id="A0A316YYC5"/>
<feature type="transmembrane region" description="Helical" evidence="6">
    <location>
        <begin position="157"/>
        <end position="179"/>
    </location>
</feature>
<accession>A0A316YYC5</accession>
<keyword evidence="3 6" id="KW-0812">Transmembrane</keyword>
<feature type="transmembrane region" description="Helical" evidence="6">
    <location>
        <begin position="131"/>
        <end position="151"/>
    </location>
</feature>
<dbReference type="SUPFAM" id="SSF103473">
    <property type="entry name" value="MFS general substrate transporter"/>
    <property type="match status" value="1"/>
</dbReference>
<dbReference type="PROSITE" id="PS50850">
    <property type="entry name" value="MFS"/>
    <property type="match status" value="1"/>
</dbReference>
<feature type="transmembrane region" description="Helical" evidence="6">
    <location>
        <begin position="331"/>
        <end position="353"/>
    </location>
</feature>
<feature type="transmembrane region" description="Helical" evidence="6">
    <location>
        <begin position="104"/>
        <end position="124"/>
    </location>
</feature>
<dbReference type="GO" id="GO:0022857">
    <property type="term" value="F:transmembrane transporter activity"/>
    <property type="evidence" value="ECO:0007669"/>
    <property type="project" value="InterPro"/>
</dbReference>
<evidence type="ECO:0000256" key="4">
    <source>
        <dbReference type="ARBA" id="ARBA00022989"/>
    </source>
</evidence>
<keyword evidence="9" id="KW-1185">Reference proteome</keyword>
<evidence type="ECO:0000259" key="7">
    <source>
        <dbReference type="PROSITE" id="PS50850"/>
    </source>
</evidence>
<dbReference type="Pfam" id="PF07690">
    <property type="entry name" value="MFS_1"/>
    <property type="match status" value="1"/>
</dbReference>
<feature type="transmembrane region" description="Helical" evidence="6">
    <location>
        <begin position="365"/>
        <end position="383"/>
    </location>
</feature>
<feature type="transmembrane region" description="Helical" evidence="6">
    <location>
        <begin position="191"/>
        <end position="213"/>
    </location>
</feature>
<dbReference type="RefSeq" id="XP_025380033.1">
    <property type="nucleotide sequence ID" value="XM_025525689.1"/>
</dbReference>
<feature type="transmembrane region" description="Helical" evidence="6">
    <location>
        <begin position="60"/>
        <end position="77"/>
    </location>
</feature>
<keyword evidence="2" id="KW-0813">Transport</keyword>
<dbReference type="FunFam" id="1.20.1250.20:FF:000057">
    <property type="entry name" value="MFS general substrate transporter"/>
    <property type="match status" value="1"/>
</dbReference>
<reference evidence="8 9" key="1">
    <citation type="journal article" date="2018" name="Mol. Biol. Evol.">
        <title>Broad Genomic Sampling Reveals a Smut Pathogenic Ancestry of the Fungal Clade Ustilaginomycotina.</title>
        <authorList>
            <person name="Kijpornyongpan T."/>
            <person name="Mondo S.J."/>
            <person name="Barry K."/>
            <person name="Sandor L."/>
            <person name="Lee J."/>
            <person name="Lipzen A."/>
            <person name="Pangilinan J."/>
            <person name="LaButti K."/>
            <person name="Hainaut M."/>
            <person name="Henrissat B."/>
            <person name="Grigoriev I.V."/>
            <person name="Spatafora J.W."/>
            <person name="Aime M.C."/>
        </authorList>
    </citation>
    <scope>NUCLEOTIDE SEQUENCE [LARGE SCALE GENOMIC DNA]</scope>
    <source>
        <strain evidence="8 9">MCA 4198</strain>
    </source>
</reference>
<dbReference type="Gene3D" id="1.20.1250.20">
    <property type="entry name" value="MFS general substrate transporter like domains"/>
    <property type="match status" value="1"/>
</dbReference>
<evidence type="ECO:0000256" key="5">
    <source>
        <dbReference type="ARBA" id="ARBA00023136"/>
    </source>
</evidence>
<evidence type="ECO:0000313" key="9">
    <source>
        <dbReference type="Proteomes" id="UP000245768"/>
    </source>
</evidence>
<name>A0A316YYC5_9BASI</name>